<organism evidence="2 3">
    <name type="scientific">Alteraurantiacibacter aquimixticola</name>
    <dbReference type="NCBI Taxonomy" id="2489173"/>
    <lineage>
        <taxon>Bacteria</taxon>
        <taxon>Pseudomonadati</taxon>
        <taxon>Pseudomonadota</taxon>
        <taxon>Alphaproteobacteria</taxon>
        <taxon>Sphingomonadales</taxon>
        <taxon>Erythrobacteraceae</taxon>
        <taxon>Alteraurantiacibacter</taxon>
    </lineage>
</organism>
<comment type="caution">
    <text evidence="2">The sequence shown here is derived from an EMBL/GenBank/DDBJ whole genome shotgun (WGS) entry which is preliminary data.</text>
</comment>
<dbReference type="OrthoDB" id="9764318at2"/>
<dbReference type="AlphaFoldDB" id="A0A4T3F1I2"/>
<dbReference type="PANTHER" id="PTHR11670">
    <property type="entry name" value="ACONITASE/IRON-RESPONSIVE ELEMENT FAMILY MEMBER"/>
    <property type="match status" value="1"/>
</dbReference>
<dbReference type="SUPFAM" id="SSF52016">
    <property type="entry name" value="LeuD/IlvD-like"/>
    <property type="match status" value="1"/>
</dbReference>
<dbReference type="Proteomes" id="UP000309389">
    <property type="component" value="Unassembled WGS sequence"/>
</dbReference>
<reference evidence="2 3" key="1">
    <citation type="submission" date="2019-04" db="EMBL/GenBank/DDBJ databases">
        <title>Altererythrobacter aquimixticola sp. nov., isolated from sediment of junction between the ocean and a freshwater spring.</title>
        <authorList>
            <person name="Yoon J.-H."/>
        </authorList>
    </citation>
    <scope>NUCLEOTIDE SEQUENCE [LARGE SCALE GENOMIC DNA]</scope>
    <source>
        <strain evidence="2 3">SSKS-13</strain>
    </source>
</reference>
<name>A0A4T3F1I2_9SPHN</name>
<proteinExistence type="predicted"/>
<dbReference type="Pfam" id="PF00694">
    <property type="entry name" value="Aconitase_C"/>
    <property type="match status" value="1"/>
</dbReference>
<keyword evidence="3" id="KW-1185">Reference proteome</keyword>
<feature type="domain" description="Aconitase A/isopropylmalate dehydratase small subunit swivel" evidence="1">
    <location>
        <begin position="99"/>
        <end position="222"/>
    </location>
</feature>
<evidence type="ECO:0000313" key="3">
    <source>
        <dbReference type="Proteomes" id="UP000309389"/>
    </source>
</evidence>
<dbReference type="InterPro" id="IPR000573">
    <property type="entry name" value="AconitaseA/IPMdHydase_ssu_swvl"/>
</dbReference>
<dbReference type="InterPro" id="IPR006249">
    <property type="entry name" value="Aconitase/IRP2"/>
</dbReference>
<protein>
    <recommendedName>
        <fullName evidence="1">Aconitase A/isopropylmalate dehydratase small subunit swivel domain-containing protein</fullName>
    </recommendedName>
</protein>
<evidence type="ECO:0000313" key="2">
    <source>
        <dbReference type="EMBL" id="TIX49807.1"/>
    </source>
</evidence>
<dbReference type="InterPro" id="IPR015928">
    <property type="entry name" value="Aconitase/3IPM_dehydase_swvl"/>
</dbReference>
<accession>A0A4T3F1I2</accession>
<sequence length="292" mass="31169">MASAGRRGSYTCRIKRLARSRSGSVRGSALERAASAPWPALCLGRELADDQGPPFVDTAPTRSVLPLRDAAVLLWLGDSITTDHISLIGEIAEGSPVARWLRENGWDGERFGSYGDFLGNHEVMLRGTFDNPRLTKRIASREGNAAICADGSEASVFDAARSYTDQGTPAVIWAGEGYGCGSARDWAAKGTALLGIRAVIARSFERIHRSNLIAMGILPILVNRDPVTGLSPLSRLSVLGPREPRINAAVTIELAEAGRTESIAGQLDLRTLREVELVAAGGVAKLISRLLS</sequence>
<gene>
    <name evidence="2" type="ORF">E5222_13450</name>
</gene>
<evidence type="ECO:0000259" key="1">
    <source>
        <dbReference type="Pfam" id="PF00694"/>
    </source>
</evidence>
<dbReference type="EMBL" id="SSHH01000003">
    <property type="protein sequence ID" value="TIX49807.1"/>
    <property type="molecule type" value="Genomic_DNA"/>
</dbReference>
<dbReference type="Gene3D" id="3.20.19.10">
    <property type="entry name" value="Aconitase, domain 4"/>
    <property type="match status" value="1"/>
</dbReference>